<dbReference type="PANTHER" id="PTHR30298">
    <property type="entry name" value="H REPEAT-ASSOCIATED PREDICTED TRANSPOSASE"/>
    <property type="match status" value="1"/>
</dbReference>
<dbReference type="GO" id="GO:0006313">
    <property type="term" value="P:DNA transposition"/>
    <property type="evidence" value="ECO:0007669"/>
    <property type="project" value="InterPro"/>
</dbReference>
<dbReference type="InterPro" id="IPR032806">
    <property type="entry name" value="YbfD_N"/>
</dbReference>
<reference evidence="3 4" key="1">
    <citation type="submission" date="2010-06" db="EMBL/GenBank/DDBJ databases">
        <title>Complete sequence of chromosome of Nitrosococcus watsoni C-113.</title>
        <authorList>
            <consortium name="US DOE Joint Genome Institute"/>
            <person name="Lucas S."/>
            <person name="Copeland A."/>
            <person name="Lapidus A."/>
            <person name="Cheng J.-F."/>
            <person name="Bruce D."/>
            <person name="Goodwin L."/>
            <person name="Pitluck S."/>
            <person name="Malfatti S.A."/>
            <person name="Chain P.S.G."/>
            <person name="Land M."/>
            <person name="Hauser L."/>
            <person name="Kyrpides N."/>
            <person name="Ivanova N."/>
            <person name="Cambell M.A."/>
            <person name="Heidelberg J.F."/>
            <person name="Klotz M.G."/>
            <person name="Woyke T."/>
        </authorList>
    </citation>
    <scope>NUCLEOTIDE SEQUENCE [LARGE SCALE GENOMIC DNA]</scope>
    <source>
        <strain evidence="3 4">C-113</strain>
    </source>
</reference>
<accession>D8K6C8</accession>
<dbReference type="InterPro" id="IPR051698">
    <property type="entry name" value="Transposase_11-like"/>
</dbReference>
<dbReference type="OrthoDB" id="8001376at2"/>
<organism evidence="3 4">
    <name type="scientific">Nitrosococcus watsoni (strain C-113)</name>
    <dbReference type="NCBI Taxonomy" id="105559"/>
    <lineage>
        <taxon>Bacteria</taxon>
        <taxon>Pseudomonadati</taxon>
        <taxon>Pseudomonadota</taxon>
        <taxon>Gammaproteobacteria</taxon>
        <taxon>Chromatiales</taxon>
        <taxon>Chromatiaceae</taxon>
        <taxon>Nitrosococcus</taxon>
    </lineage>
</organism>
<proteinExistence type="predicted"/>
<gene>
    <name evidence="3" type="ordered locus">Nwat_1556</name>
</gene>
<dbReference type="Pfam" id="PF13808">
    <property type="entry name" value="DDE_Tnp_1_assoc"/>
    <property type="match status" value="1"/>
</dbReference>
<evidence type="ECO:0000259" key="2">
    <source>
        <dbReference type="Pfam" id="PF13808"/>
    </source>
</evidence>
<dbReference type="PANTHER" id="PTHR30298:SF0">
    <property type="entry name" value="PROTEIN YBFL-RELATED"/>
    <property type="match status" value="1"/>
</dbReference>
<dbReference type="GO" id="GO:0004803">
    <property type="term" value="F:transposase activity"/>
    <property type="evidence" value="ECO:0007669"/>
    <property type="project" value="InterPro"/>
</dbReference>
<dbReference type="AlphaFoldDB" id="D8K6C8"/>
<sequence length="376" mass="42512">MIEQLIEQFSDLEDPRCAGKIEHRLIDILVLAICAVIACAESWEDIALYGRSKLSWLRQFLALPNGIPSHDTFRRVFMLIDPQAFEACLTAWVGTVATPGEREVVAIDGKTVRRSFDRGREQSPLHLVSAWASEQGVVLGQRCVDEKSNETAAIPELLESLALENTLVTMDAMGCQKDIAQRIVDRQADYLWVLKANHGHDYAAVQKHFEQHCFGRGATAKPVFDAFDESHGQLVRRRVFADPQAASLKTLSDWPALHTVLAVEAIRGVNGSGKVQTEVRYFLSSFIGDPQVLAQTIRRHWSIENNVHWVLDVTFREDHSRVRDPTAVRNFALLRKIAINLVGQDRSTKTSLRGKRKKAAWDNDYMRQLLQANFMR</sequence>
<keyword evidence="4" id="KW-1185">Reference proteome</keyword>
<name>D8K6C8_NITWC</name>
<dbReference type="EMBL" id="CP002086">
    <property type="protein sequence ID" value="ADJ28455.1"/>
    <property type="molecule type" value="Genomic_DNA"/>
</dbReference>
<dbReference type="InterPro" id="IPR002559">
    <property type="entry name" value="Transposase_11"/>
</dbReference>
<protein>
    <submittedName>
        <fullName evidence="3">Transposase IS4 family protein</fullName>
    </submittedName>
</protein>
<dbReference type="NCBIfam" id="NF033564">
    <property type="entry name" value="transpos_ISAs1"/>
    <property type="match status" value="1"/>
</dbReference>
<evidence type="ECO:0000259" key="1">
    <source>
        <dbReference type="Pfam" id="PF01609"/>
    </source>
</evidence>
<feature type="domain" description="Transposase IS4-like" evidence="1">
    <location>
        <begin position="100"/>
        <end position="341"/>
    </location>
</feature>
<dbReference type="KEGG" id="nwa:Nwat_1556"/>
<evidence type="ECO:0000313" key="3">
    <source>
        <dbReference type="EMBL" id="ADJ28455.1"/>
    </source>
</evidence>
<dbReference type="HOGENOM" id="CLU_046404_0_1_6"/>
<dbReference type="Pfam" id="PF01609">
    <property type="entry name" value="DDE_Tnp_1"/>
    <property type="match status" value="1"/>
</dbReference>
<dbReference type="eggNOG" id="COG5433">
    <property type="taxonomic scope" value="Bacteria"/>
</dbReference>
<dbReference type="GO" id="GO:0003677">
    <property type="term" value="F:DNA binding"/>
    <property type="evidence" value="ECO:0007669"/>
    <property type="project" value="InterPro"/>
</dbReference>
<dbReference type="InterPro" id="IPR047647">
    <property type="entry name" value="ISAs1_transpos"/>
</dbReference>
<dbReference type="RefSeq" id="WP_013220547.1">
    <property type="nucleotide sequence ID" value="NC_014315.1"/>
</dbReference>
<evidence type="ECO:0000313" key="4">
    <source>
        <dbReference type="Proteomes" id="UP000000393"/>
    </source>
</evidence>
<dbReference type="Proteomes" id="UP000000393">
    <property type="component" value="Chromosome"/>
</dbReference>
<feature type="domain" description="H repeat-associated protein N-terminal" evidence="2">
    <location>
        <begin position="7"/>
        <end position="93"/>
    </location>
</feature>